<dbReference type="InterPro" id="IPR033719">
    <property type="entry name" value="NAGS_kin"/>
</dbReference>
<dbReference type="EC" id="2.3.1.1" evidence="8"/>
<evidence type="ECO:0000256" key="3">
    <source>
        <dbReference type="ARBA" id="ARBA00022571"/>
    </source>
</evidence>
<evidence type="ECO:0000313" key="11">
    <source>
        <dbReference type="Proteomes" id="UP001327459"/>
    </source>
</evidence>
<keyword evidence="11" id="KW-1185">Reference proteome</keyword>
<dbReference type="CDD" id="cd04237">
    <property type="entry name" value="AAK_NAGS-ABP"/>
    <property type="match status" value="1"/>
</dbReference>
<gene>
    <name evidence="8 10" type="primary">argA</name>
    <name evidence="10" type="ORF">SR882_04495</name>
</gene>
<proteinExistence type="inferred from homology"/>
<dbReference type="PIRSF" id="PIRSF000423">
    <property type="entry name" value="ArgA"/>
    <property type="match status" value="1"/>
</dbReference>
<evidence type="ECO:0000256" key="4">
    <source>
        <dbReference type="ARBA" id="ARBA00022605"/>
    </source>
</evidence>
<evidence type="ECO:0000256" key="5">
    <source>
        <dbReference type="ARBA" id="ARBA00022679"/>
    </source>
</evidence>
<protein>
    <recommendedName>
        <fullName evidence="8">Amino-acid acetyltransferase</fullName>
        <ecNumber evidence="8">2.3.1.1</ecNumber>
    </recommendedName>
    <alternativeName>
        <fullName evidence="8">N-acetylglutamate synthase</fullName>
        <shortName evidence="8">AGS</shortName>
        <shortName evidence="8">NAGS</shortName>
    </alternativeName>
</protein>
<evidence type="ECO:0000259" key="9">
    <source>
        <dbReference type="PROSITE" id="PS51186"/>
    </source>
</evidence>
<comment type="miscellaneous">
    <text evidence="8">In bacteria which possess the bifunctional enzyme ornithine acetyltransferase/N-acetylglutamate synthase (ArgJ), ArgA fulfills an anaplerotic role.</text>
</comment>
<evidence type="ECO:0000256" key="1">
    <source>
        <dbReference type="ARBA" id="ARBA00004925"/>
    </source>
</evidence>
<dbReference type="CDD" id="cd04301">
    <property type="entry name" value="NAT_SF"/>
    <property type="match status" value="1"/>
</dbReference>
<dbReference type="NCBIfam" id="TIGR01890">
    <property type="entry name" value="N-Ac-Glu-synth"/>
    <property type="match status" value="1"/>
</dbReference>
<comment type="similarity">
    <text evidence="2 8">Belongs to the acetyltransferase family. ArgA subfamily.</text>
</comment>
<dbReference type="EMBL" id="CP140153">
    <property type="protein sequence ID" value="WQH17170.1"/>
    <property type="molecule type" value="Genomic_DNA"/>
</dbReference>
<evidence type="ECO:0000256" key="8">
    <source>
        <dbReference type="HAMAP-Rule" id="MF_01105"/>
    </source>
</evidence>
<comment type="pathway">
    <text evidence="1 8">Amino-acid biosynthesis; L-arginine biosynthesis; N(2)-acetyl-L-ornithine from L-glutamate: step 1/4.</text>
</comment>
<dbReference type="PROSITE" id="PS51186">
    <property type="entry name" value="GNAT"/>
    <property type="match status" value="1"/>
</dbReference>
<reference evidence="10 11" key="1">
    <citation type="submission" date="2023-11" db="EMBL/GenBank/DDBJ databases">
        <title>MicrobeMod: A computational toolkit for identifying prokaryotic methylation and restriction-modification with nanopore sequencing.</title>
        <authorList>
            <person name="Crits-Christoph A."/>
            <person name="Kang S.C."/>
            <person name="Lee H."/>
            <person name="Ostrov N."/>
        </authorList>
    </citation>
    <scope>NUCLEOTIDE SEQUENCE [LARGE SCALE GENOMIC DNA]</scope>
    <source>
        <strain evidence="10 11">ATCC 49870</strain>
    </source>
</reference>
<dbReference type="Pfam" id="PF00696">
    <property type="entry name" value="AA_kinase"/>
    <property type="match status" value="1"/>
</dbReference>
<dbReference type="SUPFAM" id="SSF55729">
    <property type="entry name" value="Acyl-CoA N-acyltransferases (Nat)"/>
    <property type="match status" value="1"/>
</dbReference>
<dbReference type="GO" id="GO:0016746">
    <property type="term" value="F:acyltransferase activity"/>
    <property type="evidence" value="ECO:0007669"/>
    <property type="project" value="UniProtKB-KW"/>
</dbReference>
<dbReference type="InterPro" id="IPR001048">
    <property type="entry name" value="Asp/Glu/Uridylate_kinase"/>
</dbReference>
<dbReference type="RefSeq" id="WP_322522150.1">
    <property type="nucleotide sequence ID" value="NZ_CP140153.1"/>
</dbReference>
<dbReference type="Proteomes" id="UP001327459">
    <property type="component" value="Chromosome"/>
</dbReference>
<evidence type="ECO:0000256" key="7">
    <source>
        <dbReference type="ARBA" id="ARBA00048372"/>
    </source>
</evidence>
<feature type="domain" description="N-acetyltransferase" evidence="9">
    <location>
        <begin position="302"/>
        <end position="441"/>
    </location>
</feature>
<dbReference type="InterPro" id="IPR000182">
    <property type="entry name" value="GNAT_dom"/>
</dbReference>
<accession>A0ABZ0YYB1</accession>
<dbReference type="Pfam" id="PF00583">
    <property type="entry name" value="Acetyltransf_1"/>
    <property type="match status" value="1"/>
</dbReference>
<dbReference type="Gene3D" id="3.40.1160.10">
    <property type="entry name" value="Acetylglutamate kinase-like"/>
    <property type="match status" value="1"/>
</dbReference>
<evidence type="ECO:0000256" key="6">
    <source>
        <dbReference type="ARBA" id="ARBA00023315"/>
    </source>
</evidence>
<name>A0ABZ0YYB1_9GAMM</name>
<keyword evidence="8" id="KW-0963">Cytoplasm</keyword>
<evidence type="ECO:0000313" key="10">
    <source>
        <dbReference type="EMBL" id="WQH17170.1"/>
    </source>
</evidence>
<organism evidence="10 11">
    <name type="scientific">Guyparkeria halophila</name>
    <dbReference type="NCBI Taxonomy" id="47960"/>
    <lineage>
        <taxon>Bacteria</taxon>
        <taxon>Pseudomonadati</taxon>
        <taxon>Pseudomonadota</taxon>
        <taxon>Gammaproteobacteria</taxon>
        <taxon>Chromatiales</taxon>
        <taxon>Thioalkalibacteraceae</taxon>
        <taxon>Guyparkeria</taxon>
    </lineage>
</organism>
<dbReference type="InterPro" id="IPR036393">
    <property type="entry name" value="AceGlu_kinase-like_sf"/>
</dbReference>
<dbReference type="SUPFAM" id="SSF53633">
    <property type="entry name" value="Carbamate kinase-like"/>
    <property type="match status" value="1"/>
</dbReference>
<dbReference type="InterPro" id="IPR010167">
    <property type="entry name" value="NH2A_AcTrfase"/>
</dbReference>
<dbReference type="PANTHER" id="PTHR30602:SF12">
    <property type="entry name" value="AMINO-ACID ACETYLTRANSFERASE NAGS1, CHLOROPLASTIC-RELATED"/>
    <property type="match status" value="1"/>
</dbReference>
<dbReference type="NCBIfam" id="NF003641">
    <property type="entry name" value="PRK05279.1"/>
    <property type="match status" value="1"/>
</dbReference>
<dbReference type="HAMAP" id="MF_01105">
    <property type="entry name" value="N_acetyl_glu_synth"/>
    <property type="match status" value="1"/>
</dbReference>
<dbReference type="Gene3D" id="3.40.630.30">
    <property type="match status" value="1"/>
</dbReference>
<keyword evidence="3 8" id="KW-0055">Arginine biosynthesis</keyword>
<comment type="catalytic activity">
    <reaction evidence="7 8">
        <text>L-glutamate + acetyl-CoA = N-acetyl-L-glutamate + CoA + H(+)</text>
        <dbReference type="Rhea" id="RHEA:24292"/>
        <dbReference type="ChEBI" id="CHEBI:15378"/>
        <dbReference type="ChEBI" id="CHEBI:29985"/>
        <dbReference type="ChEBI" id="CHEBI:44337"/>
        <dbReference type="ChEBI" id="CHEBI:57287"/>
        <dbReference type="ChEBI" id="CHEBI:57288"/>
        <dbReference type="EC" id="2.3.1.1"/>
    </reaction>
</comment>
<keyword evidence="6 8" id="KW-0012">Acyltransferase</keyword>
<comment type="subcellular location">
    <subcellularLocation>
        <location evidence="8">Cytoplasm</location>
    </subcellularLocation>
</comment>
<dbReference type="PANTHER" id="PTHR30602">
    <property type="entry name" value="AMINO-ACID ACETYLTRANSFERASE"/>
    <property type="match status" value="1"/>
</dbReference>
<dbReference type="InterPro" id="IPR016181">
    <property type="entry name" value="Acyl_CoA_acyltransferase"/>
</dbReference>
<keyword evidence="4 8" id="KW-0028">Amino-acid biosynthesis</keyword>
<sequence length="448" mass="49013">MNDPSTPAPHTTCQPSGEARVLVQGLRDAVPYIREHEDHVFVLAFGGEALDEPASFERLIRDIVLIADLGVRLVLVPGARPQINRRFQAAGFEERFHQGLRVTEPAMIDPLTEAVGAVQFDVISWLSARLSLASGSGLAQRVLTGNFVTARPMGVIDGVDLGHTGAVRRVDVDGVRDALGDGSIVVQSNIGYSPTGELFNLRAEDVAESMAVALGADKLIFLTDPLDDLPTAMSLSEVEGLLERQGDNLSTEFQLHLHSAVRACSKGVDRIHLVDREVDGALLVELYTRDGCGTLITSEPYERIRAATLDDIGGILALIEPMEQAGVLVRRSREQLELETDRFVVIDRDGDIIACAALYPFPEDGTAELAALVVHPAYQGGGRAARLLGFMESRARSLGLKSLFLLSTQTMAFFREKGFADESLERLPAERRAFYNLKRNSRIFRKWL</sequence>
<keyword evidence="5 8" id="KW-0808">Transferase</keyword>
<evidence type="ECO:0000256" key="2">
    <source>
        <dbReference type="ARBA" id="ARBA00009145"/>
    </source>
</evidence>